<dbReference type="GO" id="GO:0003743">
    <property type="term" value="F:translation initiation factor activity"/>
    <property type="evidence" value="ECO:0007669"/>
    <property type="project" value="UniProtKB-UniRule"/>
</dbReference>
<comment type="function">
    <text evidence="4">Component of the eukaryotic translation initiation factor 3 (eIF-3) complex, which is required for several steps in the initiation of protein synthesis. The eIF-3 complex associates with the 40S ribosome and facilitates the recruitment of eIF-1, eIF-1A, eIF-2:GTP:methionyl-tRNAi and eIF-5 to form the 43S pre-initiation complex (43S PIC). The eIF-3 complex stimulates mRNA recruitment to the 43S PIC and scanning of the mRNA for AUG recognition. The eIF-3 complex is also required for disassembly and recycling of post-termination ribosomal complexes and subsequently prevents premature joining of the 40S and 60S ribosomal subunits prior to initiation. The eIF-3 complex specifically targets and initiates translation of a subset of mRNAs involved in cell proliferation, including cell cycling, differentiation and apoptosis, and uses different modes of RNA stem-loop binding to exert either translational activation or repression. Required for nonsense-mediated mRNA decay (NMD); may act in conjunction with UPF2 to divert mRNAs from translation to the NMD pathway. May interact with MCM7 and EPAS1 and regulate the proteasome-mediated degradation of these proteins.</text>
</comment>
<dbReference type="GO" id="GO:0016282">
    <property type="term" value="C:eukaryotic 43S preinitiation complex"/>
    <property type="evidence" value="ECO:0007669"/>
    <property type="project" value="UniProtKB-UniRule"/>
</dbReference>
<dbReference type="GO" id="GO:0016605">
    <property type="term" value="C:PML body"/>
    <property type="evidence" value="ECO:0007669"/>
    <property type="project" value="UniProtKB-SubCell"/>
</dbReference>
<dbReference type="SMART" id="SM00088">
    <property type="entry name" value="PINT"/>
    <property type="match status" value="1"/>
</dbReference>
<feature type="domain" description="PCI" evidence="5">
    <location>
        <begin position="218"/>
        <end position="298"/>
    </location>
</feature>
<keyword evidence="8" id="KW-1185">Reference proteome</keyword>
<name>A0A7I2V4G3_HUMAN</name>
<keyword evidence="9 10" id="KW-1267">Proteomics identification</keyword>
<dbReference type="EMBL" id="AP002088">
    <property type="status" value="NOT_ANNOTATED_CDS"/>
    <property type="molecule type" value="Genomic_DNA"/>
</dbReference>
<comment type="PTM">
    <text evidence="4">Phosphorylated upon DNA damage, probably by ATM or ATR.</text>
</comment>
<dbReference type="Proteomes" id="UP000005640">
    <property type="component" value="Chromosome 8"/>
</dbReference>
<evidence type="ECO:0000256" key="2">
    <source>
        <dbReference type="ARBA" id="ARBA00022540"/>
    </source>
</evidence>
<feature type="region of interest" description="Sufficient for interaction with EPAS1" evidence="4">
    <location>
        <begin position="4"/>
        <end position="128"/>
    </location>
</feature>
<keyword evidence="4" id="KW-0597">Phosphoprotein</keyword>
<evidence type="ECO:0000313" key="8">
    <source>
        <dbReference type="Proteomes" id="UP000005640"/>
    </source>
</evidence>
<keyword evidence="4" id="KW-0539">Nucleus</keyword>
<dbReference type="Ensembl" id="ENST00000678243.1">
    <property type="protein sequence ID" value="ENSP00000503845.1"/>
    <property type="gene ID" value="ENSG00000104408.11"/>
</dbReference>
<reference evidence="7 8" key="1">
    <citation type="journal article" date="2001" name="Nature">
        <title>Initial sequencing and analysis of the human genome.</title>
        <authorList>
            <consortium name="International Human Genome Sequencing Consortium"/>
            <person name="Lander E.S."/>
            <person name="Linton L.M."/>
            <person name="Birren B."/>
            <person name="Nusbaum C."/>
            <person name="Zody M.C."/>
            <person name="Baldwin J."/>
            <person name="Devon K."/>
            <person name="Dewar K."/>
            <person name="Doyle M."/>
            <person name="FitzHugh W."/>
            <person name="Funke R."/>
            <person name="Gage D."/>
            <person name="Harris K."/>
            <person name="Heaford A."/>
            <person name="Howland J."/>
            <person name="Kann L."/>
            <person name="Lehoczky J."/>
            <person name="LeVine R."/>
            <person name="McEwan P."/>
            <person name="McKernan K."/>
            <person name="Meldrim J."/>
            <person name="Mesirov J.P."/>
            <person name="Miranda C."/>
            <person name="Morris W."/>
            <person name="Naylor J."/>
            <person name="Raymond C."/>
            <person name="Rosetti M."/>
            <person name="Santos R."/>
            <person name="Sheridan A."/>
            <person name="Sougnez C."/>
            <person name="Stange-Thomann N."/>
            <person name="Stojanovic N."/>
            <person name="Subramanian A."/>
            <person name="Wyman D."/>
            <person name="Rogers J."/>
            <person name="Sulston J."/>
            <person name="Ainscough R."/>
            <person name="Beck S."/>
            <person name="Bentley D."/>
            <person name="Burton J."/>
            <person name="Clee C."/>
            <person name="Carter N."/>
            <person name="Coulson A."/>
            <person name="Deadman R."/>
            <person name="Deloukas P."/>
            <person name="Dunham A."/>
            <person name="Dunham I."/>
            <person name="Durbin R."/>
            <person name="French L."/>
            <person name="Grafham D."/>
            <person name="Gregory S."/>
            <person name="Hubbard T."/>
            <person name="Humphray S."/>
            <person name="Hunt A."/>
            <person name="Jones M."/>
            <person name="Lloyd C."/>
            <person name="McMurray A."/>
            <person name="Matthews L."/>
            <person name="Mercer S."/>
            <person name="Milne S."/>
            <person name="Mullikin J.C."/>
            <person name="Mungall A."/>
            <person name="Plumb R."/>
            <person name="Ross M."/>
            <person name="Shownkeen R."/>
            <person name="Sims S."/>
            <person name="Waterston R.H."/>
            <person name="Wilson R.K."/>
            <person name="Hillier L.W."/>
            <person name="McPherson J.D."/>
            <person name="Marra M.A."/>
            <person name="Mardis E.R."/>
            <person name="Fulton L.A."/>
            <person name="Chinwalla A.T."/>
            <person name="Pepin K.H."/>
            <person name="Gish W.R."/>
            <person name="Chissoe S.L."/>
            <person name="Wendl M.C."/>
            <person name="Delehaunty K.D."/>
            <person name="Miner T.L."/>
            <person name="Delehaunty A."/>
            <person name="Kramer J.B."/>
            <person name="Cook L.L."/>
            <person name="Fulton R.S."/>
            <person name="Johnson D.L."/>
            <person name="Minx P.J."/>
            <person name="Clifton S.W."/>
            <person name="Hawkins T."/>
            <person name="Branscomb E."/>
            <person name="Predki P."/>
            <person name="Richardson P."/>
            <person name="Wenning S."/>
            <person name="Slezak T."/>
            <person name="Doggett N."/>
            <person name="Cheng J.F."/>
            <person name="Olsen A."/>
            <person name="Lucas S."/>
            <person name="Elkin C."/>
            <person name="Uberbacher E."/>
            <person name="Frazier M."/>
            <person name="Gibbs R.A."/>
            <person name="Muzny D.M."/>
            <person name="Scherer S.E."/>
            <person name="Bouck J.B."/>
            <person name="Sodergren E.J."/>
            <person name="Worley K.C."/>
            <person name="Rives C.M."/>
            <person name="Gorrell J.H."/>
            <person name="Metzker M.L."/>
            <person name="Naylor S.L."/>
            <person name="Kucherlapati R.S."/>
            <person name="Nelson D.L."/>
            <person name="Weinstock G.M."/>
            <person name="Sakaki Y."/>
            <person name="Fujiyama A."/>
            <person name="Hattori M."/>
            <person name="Yada T."/>
            <person name="Toyoda A."/>
            <person name="Itoh T."/>
            <person name="Kawagoe C."/>
            <person name="Watanabe H."/>
            <person name="Totoki Y."/>
            <person name="Taylor T."/>
            <person name="Weissenbach J."/>
            <person name="Heilig R."/>
            <person name="Saurin W."/>
            <person name="Artiguenave F."/>
            <person name="Brottier P."/>
            <person name="Bruls T."/>
            <person name="Pelletier E."/>
            <person name="Robert C."/>
            <person name="Wincker P."/>
            <person name="Smith D.R."/>
            <person name="Doucette-Stamm L."/>
            <person name="Rubenfield M."/>
            <person name="Weinstock K."/>
            <person name="Lee H.M."/>
            <person name="Dubois J."/>
            <person name="Rosenthal A."/>
            <person name="Platzer M."/>
            <person name="Nyakatura G."/>
            <person name="Taudien S."/>
            <person name="Rump A."/>
            <person name="Yang H."/>
            <person name="Yu J."/>
            <person name="Wang J."/>
            <person name="Huang G."/>
            <person name="Gu J."/>
            <person name="Hood L."/>
            <person name="Rowen L."/>
            <person name="Madan A."/>
            <person name="Qin S."/>
            <person name="Davis R.W."/>
            <person name="Federspiel N.A."/>
            <person name="Abola A.P."/>
            <person name="Proctor M.J."/>
            <person name="Myers R.M."/>
            <person name="Schmutz J."/>
            <person name="Dickson M."/>
            <person name="Grimwood J."/>
            <person name="Cox D.R."/>
            <person name="Olson M.V."/>
            <person name="Kaul R."/>
            <person name="Raymond C."/>
            <person name="Shimizu N."/>
            <person name="Kawasaki K."/>
            <person name="Minoshima S."/>
            <person name="Evans G.A."/>
            <person name="Athanasiou M."/>
            <person name="Schultz R."/>
            <person name="Roe B.A."/>
            <person name="Chen F."/>
            <person name="Pan H."/>
            <person name="Ramser J."/>
            <person name="Lehrach H."/>
            <person name="Reinhardt R."/>
            <person name="McCombie W.R."/>
            <person name="de la Bastide M."/>
            <person name="Dedhia N."/>
            <person name="Blocker H."/>
            <person name="Hornischer K."/>
            <person name="Nordsiek G."/>
            <person name="Agarwala R."/>
            <person name="Aravind L."/>
            <person name="Bailey J.A."/>
            <person name="Bateman A."/>
            <person name="Batzoglou S."/>
            <person name="Birney E."/>
            <person name="Bork P."/>
            <person name="Brown D.G."/>
            <person name="Burge C.B."/>
            <person name="Cerutti L."/>
            <person name="Chen H.C."/>
            <person name="Church D."/>
            <person name="Clamp M."/>
            <person name="Copley R.R."/>
            <person name="Doerks T."/>
            <person name="Eddy S.R."/>
            <person name="Eichler E.E."/>
            <person name="Furey T.S."/>
            <person name="Galagan J."/>
            <person name="Gilbert J.G."/>
            <person name="Harmon C."/>
            <person name="Hayashizaki Y."/>
            <person name="Haussler D."/>
            <person name="Hermjakob H."/>
            <person name="Hokamp K."/>
            <person name="Jang W."/>
            <person name="Johnson L.S."/>
            <person name="Jones T.A."/>
            <person name="Kasif S."/>
            <person name="Kaspryzk A."/>
            <person name="Kennedy S."/>
            <person name="Kent W.J."/>
            <person name="Kitts P."/>
            <person name="Koonin E.V."/>
            <person name="Korf I."/>
            <person name="Kulp D."/>
            <person name="Lancet D."/>
            <person name="Lowe T.M."/>
            <person name="McLysaght A."/>
            <person name="Mikkelsen T."/>
            <person name="Moran J.V."/>
            <person name="Mulder N."/>
            <person name="Pollara V.J."/>
            <person name="Ponting C.P."/>
            <person name="Schuler G."/>
            <person name="Schultz J."/>
            <person name="Slater G."/>
            <person name="Smit A.F."/>
            <person name="Stupka E."/>
            <person name="Szustakowski J."/>
            <person name="Thierry-Mieg D."/>
            <person name="Thierry-Mieg J."/>
            <person name="Wagner L."/>
            <person name="Wallis J."/>
            <person name="Wheeler R."/>
            <person name="Williams A."/>
            <person name="Wolf Y.I."/>
            <person name="Wolfe K.H."/>
            <person name="Yang S.P."/>
            <person name="Yeh R.F."/>
            <person name="Collins F."/>
            <person name="Guyer M.S."/>
            <person name="Peterson J."/>
            <person name="Felsenfeld A."/>
            <person name="Wetterstrand K.A."/>
            <person name="Patrinos A."/>
            <person name="Morgan M.J."/>
            <person name="de Jong P."/>
            <person name="Catanese J.J."/>
            <person name="Osoegawa K."/>
            <person name="Shizuya H."/>
            <person name="Choi S."/>
            <person name="Chen Y.J."/>
        </authorList>
    </citation>
    <scope>NUCLEOTIDE SEQUENCE [LARGE SCALE GENOMIC DNA]</scope>
</reference>
<evidence type="ECO:0000313" key="7">
    <source>
        <dbReference type="Ensembl" id="ENSP00000503845.1"/>
    </source>
</evidence>
<dbReference type="OrthoDB" id="417252at2759"/>
<keyword evidence="2 4" id="KW-0396">Initiation factor</keyword>
<dbReference type="CDD" id="cd21378">
    <property type="entry name" value="eIF3E"/>
    <property type="match status" value="1"/>
</dbReference>
<evidence type="ECO:0000256" key="4">
    <source>
        <dbReference type="HAMAP-Rule" id="MF_03004"/>
    </source>
</evidence>
<reference evidence="7 8" key="3">
    <citation type="journal article" date="2006" name="Nature">
        <title>DNA sequence and analysis of human chromosome 8.</title>
        <authorList>
            <person name="Nusbaum C."/>
            <person name="Mikkelsen T.S."/>
            <person name="Zody M.C."/>
            <person name="Asakawa S."/>
            <person name="Taudien S."/>
            <person name="Garber M."/>
            <person name="Kodira C.D."/>
            <person name="Schueler M.G."/>
            <person name="Shimizu A."/>
            <person name="Whittaker C.A."/>
            <person name="Chang J.L."/>
            <person name="Cuomo C.A."/>
            <person name="Dewar K."/>
            <person name="FitzGerald M.G."/>
            <person name="Yang X."/>
            <person name="Allen N.R."/>
            <person name="Anderson S."/>
            <person name="Asakawa T."/>
            <person name="Blechschmidt K."/>
            <person name="Bloom T."/>
            <person name="Borowsky M.L."/>
            <person name="Butler J."/>
            <person name="Cook A."/>
            <person name="Corum B."/>
            <person name="DeArellano K."/>
            <person name="DeCaprio D."/>
            <person name="Dooley K.T."/>
            <person name="Dorris L.III."/>
            <person name="Engels R."/>
            <person name="Glockner G."/>
            <person name="Hafez N."/>
            <person name="Hagopian D.S."/>
            <person name="Hall J.L."/>
            <person name="Ishikawa S.K."/>
            <person name="Jaffe D.B."/>
            <person name="Kamat A."/>
            <person name="Kudoh J."/>
            <person name="Lehmann R."/>
            <person name="Lokitsang T."/>
            <person name="Macdonald P."/>
            <person name="Major J.E."/>
            <person name="Matthews C.D."/>
            <person name="Mauceli E."/>
            <person name="Menzel U."/>
            <person name="Mihalev A.H."/>
            <person name="Minoshima S."/>
            <person name="Murayama Y."/>
            <person name="Naylor J.W."/>
            <person name="Nicol R."/>
            <person name="Nguyen C."/>
            <person name="O'Leary S.B."/>
            <person name="O'Neill K."/>
            <person name="Parker S.C."/>
            <person name="Polley A."/>
            <person name="Raymond C.K."/>
            <person name="Reichwald K."/>
            <person name="Rodriguez J."/>
            <person name="Sasaki T."/>
            <person name="Schilhabel M."/>
            <person name="Siddiqui R."/>
            <person name="Smith C.L."/>
            <person name="Sneddon T.P."/>
            <person name="Talamas J.A."/>
            <person name="Tenzin P."/>
            <person name="Topham K."/>
            <person name="Venkataraman V."/>
            <person name="Wen G."/>
            <person name="Yamazaki S."/>
            <person name="Young S.K."/>
            <person name="Zeng Q."/>
            <person name="Zimmer A.R."/>
            <person name="Rosenthal A."/>
            <person name="Birren B.W."/>
            <person name="Platzer M."/>
            <person name="Shimizu N."/>
            <person name="Lander E.S."/>
        </authorList>
    </citation>
    <scope>NUCLEOTIDE SEQUENCE [LARGE SCALE GENOMIC DNA]</scope>
</reference>
<dbReference type="GO" id="GO:0033290">
    <property type="term" value="C:eukaryotic 48S preinitiation complex"/>
    <property type="evidence" value="ECO:0007669"/>
    <property type="project" value="UniProtKB-UniRule"/>
</dbReference>
<accession>A0A7I2V4G3</accession>
<dbReference type="Pfam" id="PF21357">
    <property type="entry name" value="EIF3E_C"/>
    <property type="match status" value="1"/>
</dbReference>
<comment type="subunit">
    <text evidence="4">Component of the eukaryotic translation initiation factor 3 (eIF-3) complex, which is composed of 13 subunits: EIF3A, EIF3B, EIF3C, EIF3D, EIF3E, EIF3F, EIF3G, EIF3H, EIF3I, EIF3J, EIF3K, EIF3L and EIF3M. The eIF-3 complex appears to include 3 stable modules: module A is composed of EIF3A, EIF3B, EIF3G and EIF3I; module B is composed of EIF3F, EIF3H, and EIF3M; and module C is composed of EIF3C, EIF3D, EIF3E, EIF3K and EIF3L. EIF3C of module C binds EIF3B of module A and EIF3H of module B, thereby linking the three modules. EIF3J is a labile subunit that binds to the eIF-3 complex via EIF3B. The eIF-3 complex interacts with RPS6KB1 under conditions of nutrient depletion. Mitogenic stimulation leads to binding and activation of a complex composed of MTOR and RPTOR, leading to phosphorylation and release of RPS6KB1 and binding of EIF4B to eIF-3. Interacts with COPS3, COPS6, COPS7 (COPS7A or COPS7B), EIF4G1, EPAS1, MCM7, NCBP1, PSMC6, TRIM27 and UPF2.</text>
</comment>
<sequence>MAEYDLTTRIAHFLDRHLVFPLLEFLSVKEIYNEKELLQGKLDLLSDTNMVDFAMDVYKNLYSDDIPHALREKRTTVVAQLKQLQAETEPIVKMFEDPETTRQMQSTRDGRMLFDYLADKHGFRQEYLDTLYRYAKFQYECGNYSGAAEYLYFFRVLVPATDRNALSSLWGKLASEILMQNWDAAMEDLTRLKETIDNNSVSSPLQSLQQRTWLIHWSLFVFFNHPKGRDNIIDLFLYQPHMLADKLNMTPEEAERWIVNLIRNARLDAKIDSKLGHVVMGNNAVSPYQQVIEKTKSLSFRSQMLAMNIEKKLNQNSRSEVRTTHLLFCLGFSNHVIVT</sequence>
<keyword evidence="1 4" id="KW-0963">Cytoplasm</keyword>
<feature type="domain" description="Eukaryotic translation initiation factor 3 subunit E N-terminal" evidence="6">
    <location>
        <begin position="5"/>
        <end position="138"/>
    </location>
</feature>
<dbReference type="InterPro" id="IPR000717">
    <property type="entry name" value="PCI_dom"/>
</dbReference>
<evidence type="ECO:0007829" key="10">
    <source>
        <dbReference type="ProteomicsDB" id="A0A7I2V4G3"/>
    </source>
</evidence>
<proteinExistence type="evidence at protein level"/>
<dbReference type="GO" id="GO:0001732">
    <property type="term" value="P:formation of cytoplasmic translation initiation complex"/>
    <property type="evidence" value="ECO:0007669"/>
    <property type="project" value="UniProtKB-UniRule"/>
</dbReference>
<dbReference type="GO" id="GO:0071540">
    <property type="term" value="C:eukaryotic translation initiation factor 3 complex, eIF3e"/>
    <property type="evidence" value="ECO:0007669"/>
    <property type="project" value="UniProtKB-UniRule"/>
</dbReference>
<dbReference type="AlphaFoldDB" id="A0A7I2V4G3"/>
<dbReference type="InterPro" id="IPR019010">
    <property type="entry name" value="eIF3e_N"/>
</dbReference>
<keyword evidence="3 4" id="KW-0648">Protein biosynthesis</keyword>
<evidence type="ECO:0000259" key="5">
    <source>
        <dbReference type="SMART" id="SM00088"/>
    </source>
</evidence>
<dbReference type="Bgee" id="ENSG00000104408">
    <property type="expression patterns" value="Expressed in calcaneal tendon and 211 other cell types or tissues"/>
</dbReference>
<reference evidence="7" key="4">
    <citation type="submission" date="2025-08" db="UniProtKB">
        <authorList>
            <consortium name="Ensembl"/>
        </authorList>
    </citation>
    <scope>IDENTIFICATION</scope>
</reference>
<reference evidence="7 8" key="2">
    <citation type="journal article" date="2004" name="Nature">
        <title>Finishing the euchromatic sequence of the human genome.</title>
        <authorList>
            <consortium name="International Human Genome Sequencing Consortium"/>
        </authorList>
    </citation>
    <scope>NUCLEOTIDE SEQUENCE [LARGE SCALE GENOMIC DNA]</scope>
</reference>
<dbReference type="Pfam" id="PF01399">
    <property type="entry name" value="PCI"/>
    <property type="match status" value="1"/>
</dbReference>
<feature type="region of interest" description="Sufficient for interaction with TRIM27" evidence="4">
    <location>
        <begin position="9"/>
        <end position="195"/>
    </location>
</feature>
<evidence type="ECO:0000256" key="3">
    <source>
        <dbReference type="ARBA" id="ARBA00022917"/>
    </source>
</evidence>
<dbReference type="GeneTree" id="ENSGT00390000002661"/>
<dbReference type="HGNC" id="HGNC:3277">
    <property type="gene designation" value="EIF3E"/>
</dbReference>
<dbReference type="SUPFAM" id="SSF46785">
    <property type="entry name" value="Winged helix' DNA-binding domain"/>
    <property type="match status" value="1"/>
</dbReference>
<feature type="modified residue" description="N-acetylalanine" evidence="4">
    <location>
        <position position="2"/>
    </location>
</feature>
<dbReference type="HAMAP" id="MF_03004">
    <property type="entry name" value="eIF3e"/>
    <property type="match status" value="1"/>
</dbReference>
<evidence type="ECO:0000256" key="1">
    <source>
        <dbReference type="ARBA" id="ARBA00022490"/>
    </source>
</evidence>
<evidence type="ECO:0000259" key="6">
    <source>
        <dbReference type="SMART" id="SM01186"/>
    </source>
</evidence>
<dbReference type="PIRSF" id="PIRSF016255">
    <property type="entry name" value="eIF3e_su6"/>
    <property type="match status" value="1"/>
</dbReference>
<dbReference type="Ensembl" id="ENST00000678243.1">
    <property type="protein sequence ID" value="ENSP00000503845.1"/>
    <property type="gene ID" value="ENSG00000104408.12"/>
</dbReference>
<organism evidence="7 8">
    <name type="scientific">Homo sapiens</name>
    <name type="common">Human</name>
    <dbReference type="NCBI Taxonomy" id="9606"/>
    <lineage>
        <taxon>Eukaryota</taxon>
        <taxon>Metazoa</taxon>
        <taxon>Chordata</taxon>
        <taxon>Craniata</taxon>
        <taxon>Vertebrata</taxon>
        <taxon>Euteleostomi</taxon>
        <taxon>Mammalia</taxon>
        <taxon>Eutheria</taxon>
        <taxon>Euarchontoglires</taxon>
        <taxon>Primates</taxon>
        <taxon>Haplorrhini</taxon>
        <taxon>Catarrhini</taxon>
        <taxon>Hominidae</taxon>
        <taxon>Homo</taxon>
    </lineage>
</organism>
<gene>
    <name evidence="4 7" type="primary">EIF3E</name>
    <name evidence="4" type="synonym">EIF3S6</name>
    <name evidence="4" type="synonym">INT6</name>
</gene>
<dbReference type="EMBL" id="AC087620">
    <property type="status" value="NOT_ANNOTATED_CDS"/>
    <property type="molecule type" value="Genomic_DNA"/>
</dbReference>
<dbReference type="OpenTargets" id="ENSG00000104408"/>
<comment type="similarity">
    <text evidence="4">Belongs to the eIF-3 subunit E family.</text>
</comment>
<evidence type="ECO:0007829" key="9">
    <source>
        <dbReference type="PeptideAtlas" id="A0A7I2V4G3"/>
    </source>
</evidence>
<dbReference type="SMART" id="SM01186">
    <property type="entry name" value="eIF3_N"/>
    <property type="match status" value="1"/>
</dbReference>
<dbReference type="Pfam" id="PF09440">
    <property type="entry name" value="eIF3_N"/>
    <property type="match status" value="1"/>
</dbReference>
<comment type="subcellular location">
    <subcellularLocation>
        <location evidence="4">Cytoplasm</location>
    </subcellularLocation>
    <subcellularLocation>
        <location evidence="4">Nucleus</location>
    </subcellularLocation>
    <subcellularLocation>
        <location evidence="4">Nucleus</location>
        <location evidence="4">PML body</location>
    </subcellularLocation>
</comment>
<dbReference type="SMR" id="A0A7I2V4G3"/>
<protein>
    <recommendedName>
        <fullName evidence="4">Eukaryotic translation initiation factor 3 subunit E</fullName>
        <shortName evidence="4">eIF3e</shortName>
    </recommendedName>
    <alternativeName>
        <fullName evidence="4">Eukaryotic translation initiation factor 3 subunit 6</fullName>
    </alternativeName>
    <alternativeName>
        <fullName evidence="4">eIF-3 p48</fullName>
    </alternativeName>
</protein>
<reference evidence="7" key="5">
    <citation type="submission" date="2025-09" db="UniProtKB">
        <authorList>
            <consortium name="Ensembl"/>
        </authorList>
    </citation>
    <scope>IDENTIFICATION</scope>
</reference>
<dbReference type="PANTHER" id="PTHR10317">
    <property type="entry name" value="EUKARYOTIC TRANSLATION INITIATION FACTOR 3 SUBUNIT E"/>
    <property type="match status" value="1"/>
</dbReference>
<dbReference type="EMBL" id="AP001331">
    <property type="status" value="NOT_ANNOTATED_CDS"/>
    <property type="molecule type" value="Genomic_DNA"/>
</dbReference>
<keyword evidence="4" id="KW-0007">Acetylation</keyword>
<dbReference type="InterPro" id="IPR036390">
    <property type="entry name" value="WH_DNA-bd_sf"/>
</dbReference>
<dbReference type="InterPro" id="IPR016650">
    <property type="entry name" value="eIF3e"/>
</dbReference>